<name>A0A143Y4B7_9LACT</name>
<dbReference type="EMBL" id="FJNE01000001">
    <property type="protein sequence ID" value="CZQ81316.1"/>
    <property type="molecule type" value="Genomic_DNA"/>
</dbReference>
<keyword evidence="3" id="KW-1185">Reference proteome</keyword>
<dbReference type="InterPro" id="IPR050282">
    <property type="entry name" value="Cycloisomerase_2"/>
</dbReference>
<dbReference type="InterPro" id="IPR015943">
    <property type="entry name" value="WD40/YVTN_repeat-like_dom_sf"/>
</dbReference>
<dbReference type="AlphaFoldDB" id="A0A143Y4B7"/>
<dbReference type="RefSeq" id="WP_087030071.1">
    <property type="nucleotide sequence ID" value="NZ_FJNE01000001.1"/>
</dbReference>
<dbReference type="GO" id="GO:0017057">
    <property type="term" value="F:6-phosphogluconolactonase activity"/>
    <property type="evidence" value="ECO:0007669"/>
    <property type="project" value="TreeGrafter"/>
</dbReference>
<dbReference type="InterPro" id="IPR011048">
    <property type="entry name" value="Haem_d1_sf"/>
</dbReference>
<gene>
    <name evidence="2" type="ORF">Tpal_182</name>
</gene>
<evidence type="ECO:0000313" key="2">
    <source>
        <dbReference type="EMBL" id="CZQ81316.1"/>
    </source>
</evidence>
<sequence>MEEILYLGSYTKRLSKGVHQIVLDTEKKELRDYRMIAEVDSPTYLDLSKNKDFMYTISNTNEGGGITSFKRNEAGTYDKIADSSTEGSAPCYISYDEDRKLLFTANYHGGFVTVYKENADGTLTVTDRAQHEGSSIHENQTKPHVHYTRLSPDKEFLLVCDLGTDRIYSYAVSDDGKLEEKARYQATPGTGPRHLVFHPNGKIVYLFGELSSDLEVLRYDEKNGSFALLQVIPTIPAEHTGFNGGAAIRISADGKFVYASNRGHDSIVVYAVSENGEKLELVEYVPTEGKTPRDFNLDPSGNFVIAAHQDSDNLTLFERDASTGKLTLLQKDVYAPECVCVFY</sequence>
<protein>
    <submittedName>
        <fullName evidence="2">Lactonase 7-bladed beta propeller</fullName>
    </submittedName>
</protein>
<evidence type="ECO:0000256" key="1">
    <source>
        <dbReference type="ARBA" id="ARBA00005564"/>
    </source>
</evidence>
<reference evidence="2 3" key="1">
    <citation type="submission" date="2016-02" db="EMBL/GenBank/DDBJ databases">
        <authorList>
            <person name="Wen L."/>
            <person name="He K."/>
            <person name="Yang H."/>
        </authorList>
    </citation>
    <scope>NUCLEOTIDE SEQUENCE [LARGE SCALE GENOMIC DNA]</scope>
    <source>
        <strain evidence="2">Trichococcus palustris</strain>
    </source>
</reference>
<dbReference type="SUPFAM" id="SSF51004">
    <property type="entry name" value="C-terminal (heme d1) domain of cytochrome cd1-nitrite reductase"/>
    <property type="match status" value="1"/>
</dbReference>
<organism evidence="2 3">
    <name type="scientific">Trichococcus palustris</name>
    <dbReference type="NCBI Taxonomy" id="140314"/>
    <lineage>
        <taxon>Bacteria</taxon>
        <taxon>Bacillati</taxon>
        <taxon>Bacillota</taxon>
        <taxon>Bacilli</taxon>
        <taxon>Lactobacillales</taxon>
        <taxon>Carnobacteriaceae</taxon>
        <taxon>Trichococcus</taxon>
    </lineage>
</organism>
<accession>A0A143Y4B7</accession>
<dbReference type="Pfam" id="PF10282">
    <property type="entry name" value="Lactonase"/>
    <property type="match status" value="1"/>
</dbReference>
<dbReference type="InterPro" id="IPR019405">
    <property type="entry name" value="Lactonase_7-beta_prop"/>
</dbReference>
<dbReference type="FunFam" id="2.130.10.10:FF:000306">
    <property type="entry name" value="3-carboxymuconate cyclase"/>
    <property type="match status" value="1"/>
</dbReference>
<dbReference type="Proteomes" id="UP000242754">
    <property type="component" value="Unassembled WGS sequence"/>
</dbReference>
<evidence type="ECO:0000313" key="3">
    <source>
        <dbReference type="Proteomes" id="UP000242754"/>
    </source>
</evidence>
<comment type="similarity">
    <text evidence="1">Belongs to the cycloisomerase 2 family.</text>
</comment>
<dbReference type="PANTHER" id="PTHR30344:SF1">
    <property type="entry name" value="6-PHOSPHOGLUCONOLACTONASE"/>
    <property type="match status" value="1"/>
</dbReference>
<dbReference type="STRING" id="140314.SAMN04488076_102109"/>
<proteinExistence type="inferred from homology"/>
<dbReference type="GO" id="GO:0005829">
    <property type="term" value="C:cytosol"/>
    <property type="evidence" value="ECO:0007669"/>
    <property type="project" value="TreeGrafter"/>
</dbReference>
<dbReference type="Gene3D" id="2.130.10.10">
    <property type="entry name" value="YVTN repeat-like/Quinoprotein amine dehydrogenase"/>
    <property type="match status" value="1"/>
</dbReference>
<dbReference type="OrthoDB" id="9790815at2"/>
<dbReference type="PANTHER" id="PTHR30344">
    <property type="entry name" value="6-PHOSPHOGLUCONOLACTONASE-RELATED"/>
    <property type="match status" value="1"/>
</dbReference>